<dbReference type="Proteomes" id="UP000694930">
    <property type="component" value="Chromosome 10"/>
</dbReference>
<dbReference type="GeneID" id="107001375"/>
<proteinExistence type="predicted"/>
<evidence type="ECO:0000313" key="3">
    <source>
        <dbReference type="RefSeq" id="XP_015054932.1"/>
    </source>
</evidence>
<dbReference type="PANTHER" id="PTHR37610">
    <property type="entry name" value="CCHC-TYPE DOMAIN-CONTAINING PROTEIN"/>
    <property type="match status" value="1"/>
</dbReference>
<evidence type="ECO:0000259" key="1">
    <source>
        <dbReference type="Pfam" id="PF14244"/>
    </source>
</evidence>
<dbReference type="RefSeq" id="XP_015054932.1">
    <property type="nucleotide sequence ID" value="XM_015199446.1"/>
</dbReference>
<accession>A0ABM1FCJ4</accession>
<dbReference type="PANTHER" id="PTHR37610:SF40">
    <property type="entry name" value="OS01G0909600 PROTEIN"/>
    <property type="match status" value="1"/>
</dbReference>
<evidence type="ECO:0000313" key="2">
    <source>
        <dbReference type="Proteomes" id="UP000694930"/>
    </source>
</evidence>
<organism evidence="2 3">
    <name type="scientific">Solanum pennellii</name>
    <name type="common">Tomato</name>
    <name type="synonym">Lycopersicon pennellii</name>
    <dbReference type="NCBI Taxonomy" id="28526"/>
    <lineage>
        <taxon>Eukaryota</taxon>
        <taxon>Viridiplantae</taxon>
        <taxon>Streptophyta</taxon>
        <taxon>Embryophyta</taxon>
        <taxon>Tracheophyta</taxon>
        <taxon>Spermatophyta</taxon>
        <taxon>Magnoliopsida</taxon>
        <taxon>eudicotyledons</taxon>
        <taxon>Gunneridae</taxon>
        <taxon>Pentapetalae</taxon>
        <taxon>asterids</taxon>
        <taxon>lamiids</taxon>
        <taxon>Solanales</taxon>
        <taxon>Solanaceae</taxon>
        <taxon>Solanoideae</taxon>
        <taxon>Solaneae</taxon>
        <taxon>Solanum</taxon>
        <taxon>Solanum subgen. Lycopersicon</taxon>
    </lineage>
</organism>
<gene>
    <name evidence="3" type="primary">LOC107001375</name>
</gene>
<dbReference type="Pfam" id="PF14244">
    <property type="entry name" value="Retrotran_gag_3"/>
    <property type="match status" value="1"/>
</dbReference>
<reference evidence="2" key="1">
    <citation type="journal article" date="2014" name="Nat. Genet.">
        <title>The genome of the stress-tolerant wild tomato species Solanum pennellii.</title>
        <authorList>
            <person name="Bolger A."/>
            <person name="Scossa F."/>
            <person name="Bolger M.E."/>
            <person name="Lanz C."/>
            <person name="Maumus F."/>
            <person name="Tohge T."/>
            <person name="Quesneville H."/>
            <person name="Alseekh S."/>
            <person name="Sorensen I."/>
            <person name="Lichtenstein G."/>
            <person name="Fich E.A."/>
            <person name="Conte M."/>
            <person name="Keller H."/>
            <person name="Schneeberger K."/>
            <person name="Schwacke R."/>
            <person name="Ofner I."/>
            <person name="Vrebalov J."/>
            <person name="Xu Y."/>
            <person name="Osorio S."/>
            <person name="Aflitos S.A."/>
            <person name="Schijlen E."/>
            <person name="Jimenez-Gomez J.M."/>
            <person name="Ryngajllo M."/>
            <person name="Kimura S."/>
            <person name="Kumar R."/>
            <person name="Koenig D."/>
            <person name="Headland L.R."/>
            <person name="Maloof J.N."/>
            <person name="Sinha N."/>
            <person name="van Ham R.C."/>
            <person name="Lankhorst R.K."/>
            <person name="Mao L."/>
            <person name="Vogel A."/>
            <person name="Arsova B."/>
            <person name="Panstruga R."/>
            <person name="Fei Z."/>
            <person name="Rose J.K."/>
            <person name="Zamir D."/>
            <person name="Carrari F."/>
            <person name="Giovannoni J.J."/>
            <person name="Weigel D."/>
            <person name="Usadel B."/>
            <person name="Fernie A.R."/>
        </authorList>
    </citation>
    <scope>NUCLEOTIDE SEQUENCE [LARGE SCALE GENOMIC DNA]</scope>
    <source>
        <strain evidence="2">cv. LA0716</strain>
    </source>
</reference>
<reference evidence="3" key="2">
    <citation type="submission" date="2025-08" db="UniProtKB">
        <authorList>
            <consortium name="RefSeq"/>
        </authorList>
    </citation>
    <scope>IDENTIFICATION</scope>
</reference>
<dbReference type="InterPro" id="IPR029472">
    <property type="entry name" value="Copia-like_N"/>
</dbReference>
<feature type="domain" description="Retrotransposon Copia-like N-terminal" evidence="1">
    <location>
        <begin position="27"/>
        <end position="72"/>
    </location>
</feature>
<name>A0ABM1FCJ4_SOLPN</name>
<sequence length="168" mass="19471">MVEVTNPSTSLTGSTAIDVSSHVYIYPSDSPSSLLVQSVFKGIGYRSWRRGVIRSLSVKNKLVFITRECRRPTLNSPQYRQWERCDNMVTSWILNSLGKDIIDSVEYVCDSLELWKEIKDRYDQTNGAKFFQIQKEINDLSQGALDINVYYTRMKKLWEESNNLNVKD</sequence>
<keyword evidence="2" id="KW-1185">Reference proteome</keyword>
<protein>
    <submittedName>
        <fullName evidence="3">Uncharacterized protein LOC107001375</fullName>
    </submittedName>
</protein>